<dbReference type="SUPFAM" id="SSF51197">
    <property type="entry name" value="Clavaminate synthase-like"/>
    <property type="match status" value="1"/>
</dbReference>
<keyword evidence="3" id="KW-1185">Reference proteome</keyword>
<dbReference type="RefSeq" id="WP_316983068.1">
    <property type="nucleotide sequence ID" value="NZ_CP136521.1"/>
</dbReference>
<dbReference type="Proteomes" id="UP001302486">
    <property type="component" value="Chromosome"/>
</dbReference>
<dbReference type="Gene3D" id="2.60.120.650">
    <property type="entry name" value="Cupin"/>
    <property type="match status" value="1"/>
</dbReference>
<dbReference type="EMBL" id="CP136521">
    <property type="protein sequence ID" value="WOD43382.1"/>
    <property type="molecule type" value="Genomic_DNA"/>
</dbReference>
<dbReference type="PROSITE" id="PS51184">
    <property type="entry name" value="JMJC"/>
    <property type="match status" value="1"/>
</dbReference>
<name>A0AA97HQ89_9FLAO</name>
<dbReference type="SMART" id="SM00558">
    <property type="entry name" value="JmjC"/>
    <property type="match status" value="1"/>
</dbReference>
<organism evidence="2 3">
    <name type="scientific">Hwangdonia lutea</name>
    <dbReference type="NCBI Taxonomy" id="3075823"/>
    <lineage>
        <taxon>Bacteria</taxon>
        <taxon>Pseudomonadati</taxon>
        <taxon>Bacteroidota</taxon>
        <taxon>Flavobacteriia</taxon>
        <taxon>Flavobacteriales</taxon>
        <taxon>Flavobacteriaceae</taxon>
        <taxon>Hwangdonia</taxon>
    </lineage>
</organism>
<proteinExistence type="predicted"/>
<dbReference type="PANTHER" id="PTHR12461">
    <property type="entry name" value="HYPOXIA-INDUCIBLE FACTOR 1 ALPHA INHIBITOR-RELATED"/>
    <property type="match status" value="1"/>
</dbReference>
<dbReference type="KEGG" id="hws:RNZ46_15440"/>
<evidence type="ECO:0000259" key="1">
    <source>
        <dbReference type="PROSITE" id="PS51184"/>
    </source>
</evidence>
<dbReference type="PANTHER" id="PTHR12461:SF105">
    <property type="entry name" value="HYPOXIA-INDUCIBLE FACTOR 1-ALPHA INHIBITOR"/>
    <property type="match status" value="1"/>
</dbReference>
<sequence>MNILNEILSQSMPIEECTSFDSSTFKKKYYNKKPVVFKGLAKDWGATKNWDLEFLLNLKEDKDILLLSGNFIQDDNRYTKASFKDYIKKLKTADANKESFKDYLTTLNIFNYYPHLKNAIDFSFFETYNKINDVTAWIGPSNTVSGFHNDTGKNMYAQIKGKKMFILSSTKFNKKMYPSDKYINGAVASQVDINNFDEIKFPKFKDVKFSSITLEPGDVLHVPSKWWHYVQSLDTSISISNFGYSKREMFIIKAIDYLHRRGYYKPKNCFCCNNDK</sequence>
<dbReference type="Pfam" id="PF13621">
    <property type="entry name" value="Cupin_8"/>
    <property type="match status" value="1"/>
</dbReference>
<feature type="domain" description="JmjC" evidence="1">
    <location>
        <begin position="102"/>
        <end position="260"/>
    </location>
</feature>
<reference evidence="3" key="1">
    <citation type="submission" date="2024-06" db="EMBL/GenBank/DDBJ databases">
        <title>Hwangdonia haimaensis gen. nov., sp. nov., a member of the family Flavobacteriaceae isolated from the haima cold seep.</title>
        <authorList>
            <person name="Li J."/>
        </authorList>
    </citation>
    <scope>NUCLEOTIDE SEQUENCE [LARGE SCALE GENOMIC DNA]</scope>
    <source>
        <strain evidence="3">SCSIO 19198</strain>
    </source>
</reference>
<dbReference type="InterPro" id="IPR003347">
    <property type="entry name" value="JmjC_dom"/>
</dbReference>
<dbReference type="InterPro" id="IPR041667">
    <property type="entry name" value="Cupin_8"/>
</dbReference>
<protein>
    <submittedName>
        <fullName evidence="2">Cupin-like domain-containing protein</fullName>
    </submittedName>
</protein>
<gene>
    <name evidence="2" type="ORF">RNZ46_15440</name>
</gene>
<evidence type="ECO:0000313" key="2">
    <source>
        <dbReference type="EMBL" id="WOD43382.1"/>
    </source>
</evidence>
<dbReference type="AlphaFoldDB" id="A0AA97HQ89"/>
<accession>A0AA97HQ89</accession>
<evidence type="ECO:0000313" key="3">
    <source>
        <dbReference type="Proteomes" id="UP001302486"/>
    </source>
</evidence>